<dbReference type="Proteomes" id="UP000602653">
    <property type="component" value="Chromosome"/>
</dbReference>
<dbReference type="Gene3D" id="3.40.30.10">
    <property type="entry name" value="Glutaredoxin"/>
    <property type="match status" value="1"/>
</dbReference>
<accession>A0ABX7IHT5</accession>
<dbReference type="InterPro" id="IPR036249">
    <property type="entry name" value="Thioredoxin-like_sf"/>
</dbReference>
<dbReference type="RefSeq" id="WP_204425010.1">
    <property type="nucleotide sequence ID" value="NZ_CP070228.1"/>
</dbReference>
<dbReference type="Pfam" id="PF00085">
    <property type="entry name" value="Thioredoxin"/>
    <property type="match status" value="1"/>
</dbReference>
<dbReference type="EMBL" id="CP070228">
    <property type="protein sequence ID" value="QRV02522.1"/>
    <property type="molecule type" value="Genomic_DNA"/>
</dbReference>
<name>A0ABX7IHT5_9ACTO</name>
<dbReference type="SUPFAM" id="SSF52833">
    <property type="entry name" value="Thioredoxin-like"/>
    <property type="match status" value="1"/>
</dbReference>
<dbReference type="InterPro" id="IPR011990">
    <property type="entry name" value="TPR-like_helical_dom_sf"/>
</dbReference>
<dbReference type="SUPFAM" id="SSF48452">
    <property type="entry name" value="TPR-like"/>
    <property type="match status" value="1"/>
</dbReference>
<evidence type="ECO:0000259" key="1">
    <source>
        <dbReference type="Pfam" id="PF00085"/>
    </source>
</evidence>
<sequence length="311" mass="32873">MSMPGFGGVFDLSTLKKEPEPVNEAGQPSLATIPGPWVLTLTEKNLESTLQTSMSLPVIVVFAAPESEHSQTLISQLTNLITKRAGRIQLAVVDTSTERGVAGAFGIQAVPSVVALLQGQPVPLFQGLPDSQAIDETLSKLLKAGEQYGLNGVLDGDPEGAAPEPEIPPLHQEGLVALEAGNLDAAHAAYTAAIKENPGDLEAKTALNQVELLQRVQAINPQNSPLEAQGLLHAAASSPLTEIDVHLQAADLELSFGHAEAAFTRLIDVIKATQGEDRDLVRTRLLALFDIVGQHSPSVHQARKALTNALF</sequence>
<proteinExistence type="predicted"/>
<evidence type="ECO:0000313" key="3">
    <source>
        <dbReference type="Proteomes" id="UP000602653"/>
    </source>
</evidence>
<organism evidence="2 3">
    <name type="scientific">Arcanobacterium phocisimile</name>
    <dbReference type="NCBI Taxonomy" id="1302235"/>
    <lineage>
        <taxon>Bacteria</taxon>
        <taxon>Bacillati</taxon>
        <taxon>Actinomycetota</taxon>
        <taxon>Actinomycetes</taxon>
        <taxon>Actinomycetales</taxon>
        <taxon>Actinomycetaceae</taxon>
        <taxon>Arcanobacterium</taxon>
    </lineage>
</organism>
<dbReference type="Pfam" id="PF14561">
    <property type="entry name" value="TPR_20"/>
    <property type="match status" value="1"/>
</dbReference>
<evidence type="ECO:0000313" key="2">
    <source>
        <dbReference type="EMBL" id="QRV02522.1"/>
    </source>
</evidence>
<gene>
    <name evidence="2" type="ORF">JTE88_01845</name>
</gene>
<protein>
    <submittedName>
        <fullName evidence="2">Tetratricopeptide repeat protein</fullName>
    </submittedName>
</protein>
<keyword evidence="3" id="KW-1185">Reference proteome</keyword>
<reference evidence="2 3" key="1">
    <citation type="submission" date="2021-02" db="EMBL/GenBank/DDBJ databases">
        <title>Complete Genome Sequence of Arcanobacterium phocisimile strain DSM 26142T from a harbour seal.</title>
        <authorList>
            <person name="Borowiak M."/>
            <person name="Alssahen M."/>
            <person name="Malorny B."/>
            <person name="Laemmler C."/>
            <person name="Siebert U."/>
            <person name="Ploetz M."/>
            <person name="Abdulmawjood A."/>
        </authorList>
    </citation>
    <scope>NUCLEOTIDE SEQUENCE [LARGE SCALE GENOMIC DNA]</scope>
    <source>
        <strain evidence="2 3">DSM 26142</strain>
    </source>
</reference>
<dbReference type="Gene3D" id="1.25.40.10">
    <property type="entry name" value="Tetratricopeptide repeat domain"/>
    <property type="match status" value="1"/>
</dbReference>
<dbReference type="InterPro" id="IPR013766">
    <property type="entry name" value="Thioredoxin_domain"/>
</dbReference>
<feature type="domain" description="Thioredoxin" evidence="1">
    <location>
        <begin position="38"/>
        <end position="139"/>
    </location>
</feature>